<dbReference type="RefSeq" id="WP_183444138.1">
    <property type="nucleotide sequence ID" value="NZ_JACHXD010000037.1"/>
</dbReference>
<keyword evidence="2" id="KW-1185">Reference proteome</keyword>
<comment type="caution">
    <text evidence="1">The sequence shown here is derived from an EMBL/GenBank/DDBJ whole genome shotgun (WGS) entry which is preliminary data.</text>
</comment>
<reference evidence="1 2" key="1">
    <citation type="submission" date="2020-08" db="EMBL/GenBank/DDBJ databases">
        <title>Genomic Encyclopedia of Type Strains, Phase III (KMG-III): the genomes of soil and plant-associated and newly described type strains.</title>
        <authorList>
            <person name="Whitman W."/>
        </authorList>
    </citation>
    <scope>NUCLEOTIDE SEQUENCE [LARGE SCALE GENOMIC DNA]</scope>
    <source>
        <strain evidence="1 2">CECT 8897</strain>
    </source>
</reference>
<name>A0A7W5FX47_9BURK</name>
<dbReference type="Proteomes" id="UP000541535">
    <property type="component" value="Unassembled WGS sequence"/>
</dbReference>
<dbReference type="EMBL" id="JACHXD010000037">
    <property type="protein sequence ID" value="MBB3122482.1"/>
    <property type="molecule type" value="Genomic_DNA"/>
</dbReference>
<dbReference type="AlphaFoldDB" id="A0A7W5FX47"/>
<gene>
    <name evidence="1" type="ORF">FHS03_005583</name>
</gene>
<dbReference type="Pfam" id="PF13711">
    <property type="entry name" value="DUF4160"/>
    <property type="match status" value="1"/>
</dbReference>
<organism evidence="1 2">
    <name type="scientific">Pseudoduganella violacea</name>
    <dbReference type="NCBI Taxonomy" id="1715466"/>
    <lineage>
        <taxon>Bacteria</taxon>
        <taxon>Pseudomonadati</taxon>
        <taxon>Pseudomonadota</taxon>
        <taxon>Betaproteobacteria</taxon>
        <taxon>Burkholderiales</taxon>
        <taxon>Oxalobacteraceae</taxon>
        <taxon>Telluria group</taxon>
        <taxon>Pseudoduganella</taxon>
    </lineage>
</organism>
<evidence type="ECO:0000313" key="1">
    <source>
        <dbReference type="EMBL" id="MBB3122482.1"/>
    </source>
</evidence>
<proteinExistence type="predicted"/>
<evidence type="ECO:0008006" key="3">
    <source>
        <dbReference type="Google" id="ProtNLM"/>
    </source>
</evidence>
<dbReference type="InterPro" id="IPR025427">
    <property type="entry name" value="DUF4160"/>
</dbReference>
<protein>
    <recommendedName>
        <fullName evidence="3">DUF4160 domain-containing protein</fullName>
    </recommendedName>
</protein>
<accession>A0A7W5FX47</accession>
<evidence type="ECO:0000313" key="2">
    <source>
        <dbReference type="Proteomes" id="UP000541535"/>
    </source>
</evidence>
<sequence>MKRIDQILDECSSAVSLAQLSECLDSLFTEGYSIAADGALYEAKHEVGRIKGMKIEIRPREHAPPHFHVTKGDIDASFSIEDCSLLAGSIGSREQRLIEFWHTKSKGSLVKIWNETRPENCPVGATRL</sequence>